<feature type="transmembrane region" description="Helical" evidence="6">
    <location>
        <begin position="42"/>
        <end position="63"/>
    </location>
</feature>
<evidence type="ECO:0000313" key="9">
    <source>
        <dbReference type="Proteomes" id="UP000311605"/>
    </source>
</evidence>
<dbReference type="SUPFAM" id="SSF103481">
    <property type="entry name" value="Multidrug resistance efflux transporter EmrE"/>
    <property type="match status" value="2"/>
</dbReference>
<feature type="transmembrane region" description="Helical" evidence="6">
    <location>
        <begin position="12"/>
        <end position="36"/>
    </location>
</feature>
<proteinExistence type="inferred from homology"/>
<dbReference type="InterPro" id="IPR050638">
    <property type="entry name" value="AA-Vitamin_Transporters"/>
</dbReference>
<dbReference type="GO" id="GO:0016020">
    <property type="term" value="C:membrane"/>
    <property type="evidence" value="ECO:0007669"/>
    <property type="project" value="UniProtKB-SubCell"/>
</dbReference>
<gene>
    <name evidence="8" type="ORF">FHP24_18055</name>
</gene>
<sequence length="315" mass="33868">MAPQTKAGPGRPVDWLIFSLVPIFFSSNMIFGRGIIGDVAPYTTAFLRWAGSTAIMLPFIYADRRASALFIRNHFWLWLLLGGLGMGICGGLVYWSLTYTSAANGTLIYTTSPLFIILFQWMFGGRHIGGRELAGMIVAFAGVISIVLRGDPSALLHLSFNVGDFGILVAAISFAIYSILLKNSALQQLSPLALFGIIALSGALVLLPPSILEFIDGGPLPDSASDWWKIAGMVVFASLAAFFCFQHAVRVFGPSTAGITLYLMPPVSIVMAVIFLGETFEPYHALGIVLVLGGVVLASLKGKRQIESKRTEADS</sequence>
<evidence type="ECO:0000313" key="8">
    <source>
        <dbReference type="EMBL" id="TNM62008.1"/>
    </source>
</evidence>
<dbReference type="Proteomes" id="UP000311605">
    <property type="component" value="Unassembled WGS sequence"/>
</dbReference>
<feature type="transmembrane region" description="Helical" evidence="6">
    <location>
        <begin position="133"/>
        <end position="150"/>
    </location>
</feature>
<evidence type="ECO:0000256" key="3">
    <source>
        <dbReference type="ARBA" id="ARBA00022692"/>
    </source>
</evidence>
<comment type="subcellular location">
    <subcellularLocation>
        <location evidence="1">Membrane</location>
        <topology evidence="1">Multi-pass membrane protein</topology>
    </subcellularLocation>
</comment>
<dbReference type="Pfam" id="PF00892">
    <property type="entry name" value="EamA"/>
    <property type="match status" value="2"/>
</dbReference>
<feature type="transmembrane region" description="Helical" evidence="6">
    <location>
        <begin position="162"/>
        <end position="180"/>
    </location>
</feature>
<feature type="transmembrane region" description="Helical" evidence="6">
    <location>
        <begin position="283"/>
        <end position="300"/>
    </location>
</feature>
<keyword evidence="9" id="KW-1185">Reference proteome</keyword>
<dbReference type="AlphaFoldDB" id="A0A5C4XF87"/>
<dbReference type="Gene3D" id="1.10.3730.20">
    <property type="match status" value="1"/>
</dbReference>
<keyword evidence="5 6" id="KW-0472">Membrane</keyword>
<reference evidence="8 9" key="1">
    <citation type="submission" date="2019-06" db="EMBL/GenBank/DDBJ databases">
        <title>The draft genome of Rhizobium smilacinae PTYR-5.</title>
        <authorList>
            <person name="Liu L."/>
            <person name="Li L."/>
            <person name="Zhang X."/>
        </authorList>
    </citation>
    <scope>NUCLEOTIDE SEQUENCE [LARGE SCALE GENOMIC DNA]</scope>
    <source>
        <strain evidence="8 9">PTYR-5</strain>
    </source>
</reference>
<feature type="transmembrane region" description="Helical" evidence="6">
    <location>
        <begin position="257"/>
        <end position="277"/>
    </location>
</feature>
<dbReference type="PANTHER" id="PTHR32322:SF2">
    <property type="entry name" value="EAMA DOMAIN-CONTAINING PROTEIN"/>
    <property type="match status" value="1"/>
</dbReference>
<comment type="similarity">
    <text evidence="2">Belongs to the EamA transporter family.</text>
</comment>
<feature type="domain" description="EamA" evidence="7">
    <location>
        <begin position="163"/>
        <end position="299"/>
    </location>
</feature>
<feature type="transmembrane region" description="Helical" evidence="6">
    <location>
        <begin position="101"/>
        <end position="121"/>
    </location>
</feature>
<dbReference type="PANTHER" id="PTHR32322">
    <property type="entry name" value="INNER MEMBRANE TRANSPORTER"/>
    <property type="match status" value="1"/>
</dbReference>
<evidence type="ECO:0000256" key="5">
    <source>
        <dbReference type="ARBA" id="ARBA00023136"/>
    </source>
</evidence>
<evidence type="ECO:0000256" key="1">
    <source>
        <dbReference type="ARBA" id="ARBA00004141"/>
    </source>
</evidence>
<evidence type="ECO:0000256" key="6">
    <source>
        <dbReference type="SAM" id="Phobius"/>
    </source>
</evidence>
<accession>A0A5C4XF87</accession>
<keyword evidence="4 6" id="KW-1133">Transmembrane helix</keyword>
<feature type="transmembrane region" description="Helical" evidence="6">
    <location>
        <begin position="227"/>
        <end position="245"/>
    </location>
</feature>
<evidence type="ECO:0000256" key="2">
    <source>
        <dbReference type="ARBA" id="ARBA00007362"/>
    </source>
</evidence>
<dbReference type="RefSeq" id="WP_139677637.1">
    <property type="nucleotide sequence ID" value="NZ_VDMN01000004.1"/>
</dbReference>
<feature type="domain" description="EamA" evidence="7">
    <location>
        <begin position="18"/>
        <end position="147"/>
    </location>
</feature>
<comment type="caution">
    <text evidence="8">The sequence shown here is derived from an EMBL/GenBank/DDBJ whole genome shotgun (WGS) entry which is preliminary data.</text>
</comment>
<organism evidence="8 9">
    <name type="scientific">Aliirhizobium smilacinae</name>
    <dbReference type="NCBI Taxonomy" id="1395944"/>
    <lineage>
        <taxon>Bacteria</taxon>
        <taxon>Pseudomonadati</taxon>
        <taxon>Pseudomonadota</taxon>
        <taxon>Alphaproteobacteria</taxon>
        <taxon>Hyphomicrobiales</taxon>
        <taxon>Rhizobiaceae</taxon>
        <taxon>Aliirhizobium</taxon>
    </lineage>
</organism>
<keyword evidence="3 6" id="KW-0812">Transmembrane</keyword>
<name>A0A5C4XF87_9HYPH</name>
<dbReference type="InterPro" id="IPR037185">
    <property type="entry name" value="EmrE-like"/>
</dbReference>
<dbReference type="InterPro" id="IPR000620">
    <property type="entry name" value="EamA_dom"/>
</dbReference>
<feature type="transmembrane region" description="Helical" evidence="6">
    <location>
        <begin position="75"/>
        <end position="95"/>
    </location>
</feature>
<feature type="transmembrane region" description="Helical" evidence="6">
    <location>
        <begin position="192"/>
        <end position="215"/>
    </location>
</feature>
<evidence type="ECO:0000259" key="7">
    <source>
        <dbReference type="Pfam" id="PF00892"/>
    </source>
</evidence>
<dbReference type="OrthoDB" id="4167046at2"/>
<protein>
    <submittedName>
        <fullName evidence="8">DMT family transporter</fullName>
    </submittedName>
</protein>
<dbReference type="EMBL" id="VDMN01000004">
    <property type="protein sequence ID" value="TNM62008.1"/>
    <property type="molecule type" value="Genomic_DNA"/>
</dbReference>
<evidence type="ECO:0000256" key="4">
    <source>
        <dbReference type="ARBA" id="ARBA00022989"/>
    </source>
</evidence>